<protein>
    <submittedName>
        <fullName evidence="2">6-bladed beta-propeller protein</fullName>
    </submittedName>
</protein>
<feature type="chain" id="PRO_5022008214" evidence="1">
    <location>
        <begin position="19"/>
        <end position="326"/>
    </location>
</feature>
<accession>A0A521DCJ0</accession>
<gene>
    <name evidence="2" type="ORF">SAMN06265219_10827</name>
</gene>
<dbReference type="Proteomes" id="UP000317557">
    <property type="component" value="Unassembled WGS sequence"/>
</dbReference>
<keyword evidence="3" id="KW-1185">Reference proteome</keyword>
<dbReference type="SUPFAM" id="SSF63825">
    <property type="entry name" value="YWTD domain"/>
    <property type="match status" value="1"/>
</dbReference>
<evidence type="ECO:0000256" key="1">
    <source>
        <dbReference type="SAM" id="SignalP"/>
    </source>
</evidence>
<organism evidence="2 3">
    <name type="scientific">Gracilimonas mengyeensis</name>
    <dbReference type="NCBI Taxonomy" id="1302730"/>
    <lineage>
        <taxon>Bacteria</taxon>
        <taxon>Pseudomonadati</taxon>
        <taxon>Balneolota</taxon>
        <taxon>Balneolia</taxon>
        <taxon>Balneolales</taxon>
        <taxon>Balneolaceae</taxon>
        <taxon>Gracilimonas</taxon>
    </lineage>
</organism>
<dbReference type="RefSeq" id="WP_142454494.1">
    <property type="nucleotide sequence ID" value="NZ_FXTP01000008.1"/>
</dbReference>
<evidence type="ECO:0000313" key="3">
    <source>
        <dbReference type="Proteomes" id="UP000317557"/>
    </source>
</evidence>
<reference evidence="2 3" key="1">
    <citation type="submission" date="2017-05" db="EMBL/GenBank/DDBJ databases">
        <authorList>
            <person name="Varghese N."/>
            <person name="Submissions S."/>
        </authorList>
    </citation>
    <scope>NUCLEOTIDE SEQUENCE [LARGE SCALE GENOMIC DNA]</scope>
    <source>
        <strain evidence="2 3">DSM 21985</strain>
    </source>
</reference>
<dbReference type="AlphaFoldDB" id="A0A521DCJ0"/>
<dbReference type="OrthoDB" id="823219at2"/>
<keyword evidence="1" id="KW-0732">Signal</keyword>
<evidence type="ECO:0000313" key="2">
    <source>
        <dbReference type="EMBL" id="SMO69292.1"/>
    </source>
</evidence>
<feature type="signal peptide" evidence="1">
    <location>
        <begin position="1"/>
        <end position="18"/>
    </location>
</feature>
<proteinExistence type="predicted"/>
<dbReference type="EMBL" id="FXTP01000008">
    <property type="protein sequence ID" value="SMO69292.1"/>
    <property type="molecule type" value="Genomic_DNA"/>
</dbReference>
<name>A0A521DCJ0_9BACT</name>
<dbReference type="Pfam" id="PF17170">
    <property type="entry name" value="DUF5128"/>
    <property type="match status" value="1"/>
</dbReference>
<sequence>MRAIIILCLISTSLFAQQAHDFEVIGEIDYSFKTENTYDSFDANDDYLVWFEYTRGILFTYDLRTDELEQMKLARGRGPAEFQMISDLYITKNDKIYLADYPNAKLLVWDVKESEFEEDIVLNSPPFRIAGNDYEMFIQGMHMEQPLSKLNLETGEQQTLDIGDGFFNKVKGMERMFNREGNLLLSSDGLLHLSKYQNAITRFKVGEQQKKVEVRTTAFEEPQDLGLESVSTANGGSNYRLNPQELMLAKDMAKREGSEEVYLVLEDNSGSLKYSNKSIYYFSDTLSSEKSPQLVTRLPFAIERLTANSDFFFAYSIEENKVYILE</sequence>